<dbReference type="InterPro" id="IPR007210">
    <property type="entry name" value="ABC_Gly_betaine_transp_sub-bd"/>
</dbReference>
<evidence type="ECO:0000313" key="4">
    <source>
        <dbReference type="EMBL" id="MBB3023547.1"/>
    </source>
</evidence>
<gene>
    <name evidence="4" type="ORF">FHX50_001844</name>
</gene>
<evidence type="ECO:0000256" key="1">
    <source>
        <dbReference type="SAM" id="MobiDB-lite"/>
    </source>
</evidence>
<keyword evidence="2" id="KW-0732">Signal</keyword>
<dbReference type="CDD" id="cd13606">
    <property type="entry name" value="PBP2_ProX_like"/>
    <property type="match status" value="1"/>
</dbReference>
<keyword evidence="5" id="KW-1185">Reference proteome</keyword>
<sequence>MEPRFTRRGLGAAALAGTAAAALAACGAGSDPLKDKDSSGDSGGGDQKVGKAVRIGSQDYYSNEVIAELFALVIEKSGGTVDRQYRIGQREVYMSEIEAGKIDLFPEYLGNTLQYFQKDATAKTAEEIHKALGESMPKGWEALAFAEAADQDSINTTAEFAKEHSLKQLGDLAGIKDLKVAANSEFEARPYGPKGLKKVYGVDVSVVGVEDSGGPLTVKALLDGDVQLADIYSADPAIKKNGFVTLEDPKSLILPQNVVPLAKSALEDAHKKAVEGVIAKLTTDELIALNTDSVDSGAKASVVAEKWLKKQGLL</sequence>
<dbReference type="PROSITE" id="PS51257">
    <property type="entry name" value="PROKAR_LIPOPROTEIN"/>
    <property type="match status" value="1"/>
</dbReference>
<dbReference type="SUPFAM" id="SSF53850">
    <property type="entry name" value="Periplasmic binding protein-like II"/>
    <property type="match status" value="1"/>
</dbReference>
<feature type="region of interest" description="Disordered" evidence="1">
    <location>
        <begin position="28"/>
        <end position="49"/>
    </location>
</feature>
<evidence type="ECO:0000313" key="5">
    <source>
        <dbReference type="Proteomes" id="UP000568050"/>
    </source>
</evidence>
<protein>
    <submittedName>
        <fullName evidence="4">Osmoprotectant transport system substrate-binding protein</fullName>
    </submittedName>
</protein>
<dbReference type="Proteomes" id="UP000568050">
    <property type="component" value="Unassembled WGS sequence"/>
</dbReference>
<evidence type="ECO:0000256" key="2">
    <source>
        <dbReference type="SAM" id="SignalP"/>
    </source>
</evidence>
<reference evidence="4 5" key="1">
    <citation type="submission" date="2020-08" db="EMBL/GenBank/DDBJ databases">
        <title>Sequencing the genomes of 1000 actinobacteria strains.</title>
        <authorList>
            <person name="Klenk H.-P."/>
        </authorList>
    </citation>
    <scope>NUCLEOTIDE SEQUENCE [LARGE SCALE GENOMIC DNA]</scope>
    <source>
        <strain evidence="4 5">DSM 23040</strain>
    </source>
</reference>
<dbReference type="Pfam" id="PF04069">
    <property type="entry name" value="OpuAC"/>
    <property type="match status" value="1"/>
</dbReference>
<comment type="caution">
    <text evidence="4">The sequence shown here is derived from an EMBL/GenBank/DDBJ whole genome shotgun (WGS) entry which is preliminary data.</text>
</comment>
<feature type="signal peptide" evidence="2">
    <location>
        <begin position="1"/>
        <end position="24"/>
    </location>
</feature>
<name>A0A839R134_9MICO</name>
<organism evidence="4 5">
    <name type="scientific">Helcobacillus massiliensis</name>
    <dbReference type="NCBI Taxonomy" id="521392"/>
    <lineage>
        <taxon>Bacteria</taxon>
        <taxon>Bacillati</taxon>
        <taxon>Actinomycetota</taxon>
        <taxon>Actinomycetes</taxon>
        <taxon>Micrococcales</taxon>
        <taxon>Dermabacteraceae</taxon>
        <taxon>Helcobacillus</taxon>
    </lineage>
</organism>
<dbReference type="Gene3D" id="3.40.190.120">
    <property type="entry name" value="Osmoprotection protein (prox), domain 2"/>
    <property type="match status" value="1"/>
</dbReference>
<proteinExistence type="predicted"/>
<dbReference type="AlphaFoldDB" id="A0A839R134"/>
<accession>A0A839R134</accession>
<feature type="chain" id="PRO_5039633621" evidence="2">
    <location>
        <begin position="25"/>
        <end position="314"/>
    </location>
</feature>
<feature type="domain" description="ABC-type glycine betaine transport system substrate-binding" evidence="3">
    <location>
        <begin position="52"/>
        <end position="310"/>
    </location>
</feature>
<evidence type="ECO:0000259" key="3">
    <source>
        <dbReference type="Pfam" id="PF04069"/>
    </source>
</evidence>
<dbReference type="Gene3D" id="3.40.190.10">
    <property type="entry name" value="Periplasmic binding protein-like II"/>
    <property type="match status" value="1"/>
</dbReference>
<dbReference type="GO" id="GO:0022857">
    <property type="term" value="F:transmembrane transporter activity"/>
    <property type="evidence" value="ECO:0007669"/>
    <property type="project" value="InterPro"/>
</dbReference>
<dbReference type="GO" id="GO:0043190">
    <property type="term" value="C:ATP-binding cassette (ABC) transporter complex"/>
    <property type="evidence" value="ECO:0007669"/>
    <property type="project" value="InterPro"/>
</dbReference>
<dbReference type="RefSeq" id="WP_183376815.1">
    <property type="nucleotide sequence ID" value="NZ_CBCSFZ010000042.1"/>
</dbReference>
<dbReference type="EMBL" id="JACHWP010000007">
    <property type="protein sequence ID" value="MBB3023547.1"/>
    <property type="molecule type" value="Genomic_DNA"/>
</dbReference>